<name>A0A974BVP7_XENLA</name>
<dbReference type="SUPFAM" id="SSF81321">
    <property type="entry name" value="Family A G protein-coupled receptor-like"/>
    <property type="match status" value="1"/>
</dbReference>
<feature type="transmembrane region" description="Helical" evidence="13">
    <location>
        <begin position="67"/>
        <end position="88"/>
    </location>
</feature>
<feature type="transmembrane region" description="Helical" evidence="13">
    <location>
        <begin position="28"/>
        <end position="47"/>
    </location>
</feature>
<evidence type="ECO:0000256" key="3">
    <source>
        <dbReference type="ARBA" id="ARBA00022480"/>
    </source>
</evidence>
<dbReference type="PRINTS" id="PR00237">
    <property type="entry name" value="GPCRRHODOPSN"/>
</dbReference>
<reference evidence="16" key="1">
    <citation type="journal article" date="2016" name="Nature">
        <title>Genome evolution in the allotetraploid frog Xenopus laevis.</title>
        <authorList>
            <person name="Session A.M."/>
            <person name="Uno Y."/>
            <person name="Kwon T."/>
            <person name="Chapman J.A."/>
            <person name="Toyoda A."/>
            <person name="Takahashi S."/>
            <person name="Fukui A."/>
            <person name="Hikosaka A."/>
            <person name="Suzuki A."/>
            <person name="Kondo M."/>
            <person name="van Heeringen S.J."/>
            <person name="Quigley I."/>
            <person name="Heinz S."/>
            <person name="Ogino H."/>
            <person name="Ochi H."/>
            <person name="Hellsten U."/>
            <person name="Lyons J.B."/>
            <person name="Simakov O."/>
            <person name="Putnam N."/>
            <person name="Stites J."/>
            <person name="Kuroki Y."/>
            <person name="Tanaka T."/>
            <person name="Michiue T."/>
            <person name="Watanabe M."/>
            <person name="Bogdanovic O."/>
            <person name="Lister R."/>
            <person name="Georgiou G."/>
            <person name="Paranjpe S.S."/>
            <person name="van Kruijsbergen I."/>
            <person name="Shu S."/>
            <person name="Carlson J."/>
            <person name="Kinoshita T."/>
            <person name="Ohta Y."/>
            <person name="Mawaribuchi S."/>
            <person name="Jenkins J."/>
            <person name="Grimwood J."/>
            <person name="Schmutz J."/>
            <person name="Mitros T."/>
            <person name="Mozaffari S.V."/>
            <person name="Suzuki Y."/>
            <person name="Haramoto Y."/>
            <person name="Yamamoto T.S."/>
            <person name="Takagi C."/>
            <person name="Heald R."/>
            <person name="Miller K."/>
            <person name="Haudenschild C."/>
            <person name="Kitzman J."/>
            <person name="Nakayama T."/>
            <person name="Izutsu Y."/>
            <person name="Robert J."/>
            <person name="Fortriede J."/>
            <person name="Burns K."/>
            <person name="Lotay V."/>
            <person name="Karimi K."/>
            <person name="Yasuoka Y."/>
            <person name="Dichmann D.S."/>
            <person name="Flajnik M.F."/>
            <person name="Houston D.W."/>
            <person name="Shendure J."/>
            <person name="DuPasquier L."/>
            <person name="Vize P.D."/>
            <person name="Zorn A.M."/>
            <person name="Ito M."/>
            <person name="Marcotte E.M."/>
            <person name="Wallingford J.B."/>
            <person name="Ito Y."/>
            <person name="Asashima M."/>
            <person name="Ueno N."/>
            <person name="Matsuda Y."/>
            <person name="Veenstra G.J."/>
            <person name="Fujiyama A."/>
            <person name="Harland R.M."/>
            <person name="Taira M."/>
            <person name="Rokhsar D.S."/>
        </authorList>
    </citation>
    <scope>NUCLEOTIDE SEQUENCE [LARGE SCALE GENOMIC DNA]</scope>
    <source>
        <strain evidence="16">J</strain>
    </source>
</reference>
<evidence type="ECO:0000256" key="5">
    <source>
        <dbReference type="ARBA" id="ARBA00022692"/>
    </source>
</evidence>
<evidence type="ECO:0000256" key="8">
    <source>
        <dbReference type="ARBA" id="ARBA00023136"/>
    </source>
</evidence>
<evidence type="ECO:0000256" key="7">
    <source>
        <dbReference type="ARBA" id="ARBA00023040"/>
    </source>
</evidence>
<keyword evidence="5 12" id="KW-0812">Transmembrane</keyword>
<evidence type="ECO:0000313" key="16">
    <source>
        <dbReference type="Proteomes" id="UP000694892"/>
    </source>
</evidence>
<proteinExistence type="inferred from homology"/>
<dbReference type="InterPro" id="IPR017452">
    <property type="entry name" value="GPCR_Rhodpsn_7TM"/>
</dbReference>
<accession>A0A974BVP7</accession>
<protein>
    <recommendedName>
        <fullName evidence="12">Taste receptor type 2</fullName>
    </recommendedName>
</protein>
<keyword evidence="9 12" id="KW-0675">Receptor</keyword>
<sequence length="277" mass="31763">MDLVTCYNWNNYSTDQPVDAVVGKDTKISPILFIFISCVGMLTNMFIMSTNFHSWMKGQNLNPSDLFIVALAFSNLVFPVSTGVWTIYFQFTTREVFKDYHFYVYNSAMVYALFCNSWLSACLCFFSFVKVSNFKPGFLARLKSKINTLVPRLILGAQVFSILNSLFYMLTFFETSSTTGDRIDTFYNIFFLLLSCYIPFLIIVVTTSLIITSLYKHTRHMQQNMGEFGGPSLKSHQRAARTMASFLIIYVFFCGLSLGSSIFLNKQLLDMVNYSTY</sequence>
<dbReference type="Proteomes" id="UP000694892">
    <property type="component" value="Chromosome 9_10S"/>
</dbReference>
<dbReference type="GO" id="GO:0016020">
    <property type="term" value="C:membrane"/>
    <property type="evidence" value="ECO:0007669"/>
    <property type="project" value="UniProtKB-SubCell"/>
</dbReference>
<evidence type="ECO:0000256" key="4">
    <source>
        <dbReference type="ARBA" id="ARBA00022606"/>
    </source>
</evidence>
<feature type="transmembrane region" description="Helical" evidence="13">
    <location>
        <begin position="244"/>
        <end position="264"/>
    </location>
</feature>
<comment type="similarity">
    <text evidence="2 11">Belongs to the G-protein coupled receptor T2R family.</text>
</comment>
<feature type="transmembrane region" description="Helical" evidence="13">
    <location>
        <begin position="149"/>
        <end position="169"/>
    </location>
</feature>
<dbReference type="InterPro" id="IPR007960">
    <property type="entry name" value="TAS2R"/>
</dbReference>
<keyword evidence="4 12" id="KW-0716">Sensory transduction</keyword>
<evidence type="ECO:0000256" key="6">
    <source>
        <dbReference type="ARBA" id="ARBA00022989"/>
    </source>
</evidence>
<dbReference type="GO" id="GO:0004930">
    <property type="term" value="F:G protein-coupled receptor activity"/>
    <property type="evidence" value="ECO:0007669"/>
    <property type="project" value="UniProtKB-KW"/>
</dbReference>
<keyword evidence="6 13" id="KW-1133">Transmembrane helix</keyword>
<evidence type="ECO:0000256" key="9">
    <source>
        <dbReference type="ARBA" id="ARBA00023170"/>
    </source>
</evidence>
<keyword evidence="8 12" id="KW-0472">Membrane</keyword>
<dbReference type="InterPro" id="IPR000276">
    <property type="entry name" value="GPCR_Rhodpsn"/>
</dbReference>
<dbReference type="Pfam" id="PF05296">
    <property type="entry name" value="TAS2R"/>
    <property type="match status" value="1"/>
</dbReference>
<comment type="subcellular location">
    <subcellularLocation>
        <location evidence="1 12">Membrane</location>
        <topology evidence="1 12">Multi-pass membrane protein</topology>
    </subcellularLocation>
</comment>
<dbReference type="GO" id="GO:0033038">
    <property type="term" value="F:bitter taste receptor activity"/>
    <property type="evidence" value="ECO:0007669"/>
    <property type="project" value="InterPro"/>
</dbReference>
<dbReference type="PANTHER" id="PTHR11394:SF147">
    <property type="entry name" value="TASTE RECEPTOR TYPE 2"/>
    <property type="match status" value="1"/>
</dbReference>
<organism evidence="15 16">
    <name type="scientific">Xenopus laevis</name>
    <name type="common">African clawed frog</name>
    <dbReference type="NCBI Taxonomy" id="8355"/>
    <lineage>
        <taxon>Eukaryota</taxon>
        <taxon>Metazoa</taxon>
        <taxon>Chordata</taxon>
        <taxon>Craniata</taxon>
        <taxon>Vertebrata</taxon>
        <taxon>Euteleostomi</taxon>
        <taxon>Amphibia</taxon>
        <taxon>Batrachia</taxon>
        <taxon>Anura</taxon>
        <taxon>Pipoidea</taxon>
        <taxon>Pipidae</taxon>
        <taxon>Xenopodinae</taxon>
        <taxon>Xenopus</taxon>
        <taxon>Xenopus</taxon>
    </lineage>
</organism>
<feature type="domain" description="G-protein coupled receptors family 1 profile" evidence="14">
    <location>
        <begin position="43"/>
        <end position="252"/>
    </location>
</feature>
<evidence type="ECO:0000256" key="13">
    <source>
        <dbReference type="SAM" id="Phobius"/>
    </source>
</evidence>
<evidence type="ECO:0000259" key="14">
    <source>
        <dbReference type="PROSITE" id="PS50262"/>
    </source>
</evidence>
<evidence type="ECO:0000313" key="15">
    <source>
        <dbReference type="EMBL" id="OCT61884.1"/>
    </source>
</evidence>
<evidence type="ECO:0000256" key="2">
    <source>
        <dbReference type="ARBA" id="ARBA00007376"/>
    </source>
</evidence>
<dbReference type="Gene3D" id="1.20.1070.10">
    <property type="entry name" value="Rhodopsin 7-helix transmembrane proteins"/>
    <property type="match status" value="1"/>
</dbReference>
<dbReference type="FunFam" id="1.20.1070.10:FF:000055">
    <property type="entry name" value="Taste receptor type 2"/>
    <property type="match status" value="1"/>
</dbReference>
<keyword evidence="10 12" id="KW-0807">Transducer</keyword>
<evidence type="ECO:0000256" key="11">
    <source>
        <dbReference type="RuleBase" id="RU004423"/>
    </source>
</evidence>
<dbReference type="PROSITE" id="PS50262">
    <property type="entry name" value="G_PROTEIN_RECEP_F1_2"/>
    <property type="match status" value="1"/>
</dbReference>
<feature type="transmembrane region" description="Helical" evidence="13">
    <location>
        <begin position="108"/>
        <end position="129"/>
    </location>
</feature>
<keyword evidence="7 12" id="KW-0297">G-protein coupled receptor</keyword>
<keyword evidence="3 12" id="KW-0919">Taste</keyword>
<dbReference type="AlphaFoldDB" id="A0A974BVP7"/>
<gene>
    <name evidence="15" type="ORF">XELAEV_18047914mg</name>
</gene>
<evidence type="ECO:0000256" key="12">
    <source>
        <dbReference type="RuleBase" id="RU004424"/>
    </source>
</evidence>
<evidence type="ECO:0000256" key="10">
    <source>
        <dbReference type="ARBA" id="ARBA00023224"/>
    </source>
</evidence>
<dbReference type="PANTHER" id="PTHR11394">
    <property type="entry name" value="TASTE RECEPTOR TYPE 2"/>
    <property type="match status" value="1"/>
</dbReference>
<dbReference type="OMA" id="FLEYRIN"/>
<dbReference type="EMBL" id="CM004483">
    <property type="protein sequence ID" value="OCT61884.1"/>
    <property type="molecule type" value="Genomic_DNA"/>
</dbReference>
<evidence type="ECO:0000256" key="1">
    <source>
        <dbReference type="ARBA" id="ARBA00004141"/>
    </source>
</evidence>
<feature type="transmembrane region" description="Helical" evidence="13">
    <location>
        <begin position="189"/>
        <end position="215"/>
    </location>
</feature>